<evidence type="ECO:0000256" key="1">
    <source>
        <dbReference type="SAM" id="MobiDB-lite"/>
    </source>
</evidence>
<protein>
    <recommendedName>
        <fullName evidence="3">FAD dependent oxidoreductase domain-containing protein</fullName>
    </recommendedName>
</protein>
<dbReference type="EMBL" id="JAJSPL020000042">
    <property type="protein sequence ID" value="KAK7734747.1"/>
    <property type="molecule type" value="Genomic_DNA"/>
</dbReference>
<accession>A0AAN9YCS4</accession>
<reference evidence="4 5" key="1">
    <citation type="journal article" date="2023" name="PLoS ONE">
        <title>Cytospora paraplurivora sp. nov. isolated from orchards with fruit tree decline syndrome in Ontario, Canada.</title>
        <authorList>
            <person name="Ilyukhin E."/>
            <person name="Nguyen H.D.T."/>
            <person name="Castle A.J."/>
            <person name="Ellouze W."/>
        </authorList>
    </citation>
    <scope>NUCLEOTIDE SEQUENCE [LARGE SCALE GENOMIC DNA]</scope>
    <source>
        <strain evidence="4 5">FDS-564</strain>
    </source>
</reference>
<evidence type="ECO:0000313" key="4">
    <source>
        <dbReference type="EMBL" id="KAK7734747.1"/>
    </source>
</evidence>
<dbReference type="SUPFAM" id="SSF51971">
    <property type="entry name" value="Nucleotide-binding domain"/>
    <property type="match status" value="1"/>
</dbReference>
<dbReference type="PANTHER" id="PTHR13847">
    <property type="entry name" value="SARCOSINE DEHYDROGENASE-RELATED"/>
    <property type="match status" value="1"/>
</dbReference>
<dbReference type="AlphaFoldDB" id="A0AAN9YCS4"/>
<dbReference type="GO" id="GO:0005770">
    <property type="term" value="C:late endosome"/>
    <property type="evidence" value="ECO:0007669"/>
    <property type="project" value="TreeGrafter"/>
</dbReference>
<feature type="domain" description="FAD dependent oxidoreductase" evidence="3">
    <location>
        <begin position="21"/>
        <end position="438"/>
    </location>
</feature>
<dbReference type="GO" id="GO:0005829">
    <property type="term" value="C:cytosol"/>
    <property type="evidence" value="ECO:0007669"/>
    <property type="project" value="GOC"/>
</dbReference>
<keyword evidence="2" id="KW-1133">Transmembrane helix</keyword>
<evidence type="ECO:0000259" key="3">
    <source>
        <dbReference type="Pfam" id="PF01266"/>
    </source>
</evidence>
<dbReference type="InterPro" id="IPR006076">
    <property type="entry name" value="FAD-dep_OxRdtase"/>
</dbReference>
<evidence type="ECO:0000313" key="5">
    <source>
        <dbReference type="Proteomes" id="UP001320245"/>
    </source>
</evidence>
<dbReference type="InterPro" id="IPR036188">
    <property type="entry name" value="FAD/NAD-bd_sf"/>
</dbReference>
<feature type="transmembrane region" description="Helical" evidence="2">
    <location>
        <begin position="20"/>
        <end position="37"/>
    </location>
</feature>
<gene>
    <name evidence="4" type="ORF">SLS53_007853</name>
</gene>
<dbReference type="Pfam" id="PF01266">
    <property type="entry name" value="DAO"/>
    <property type="match status" value="1"/>
</dbReference>
<keyword evidence="5" id="KW-1185">Reference proteome</keyword>
<keyword evidence="2" id="KW-0812">Transmembrane</keyword>
<proteinExistence type="predicted"/>
<sequence>MASNSNSNSNSNSTTTTTSTVILGAGIIGLSTAYYLARHQQPGDTIHLVEPSPELFAAASGSAGGFLARDWFGPGAASLGALSFDEHRRLAEAHGGAERWGYSRSTALSYTSGWPGAAARGQVQRGAEDWLRHGTSRADAAGGGGGASSTARHDDDGDGGGDAATLVPPWLRPGKGASVKAIGDAETTAQLDPRRLCRFLLDECLARGVRLHHPARATAVLTGPGRDGSELLSGVTIAGAAGAPAGADVPCARLIIAAGPWSPQVFTELFPASRTRLPVSSLAGYSVVLRSPRWTRALEGKGCHAVFTTTRSGFAPELFSRVGGEIYVAGLNSPSLPLPGLATEGEVRREAVDEVRRVAARLLGPAEGAGDDLELVREGLCFRPVTPYGTPIVSRINDEHLGGGITTRPDAEGGVFVAAGHGPWGISHSLGTGMVLAEICQGRHLSADVRSLVIW</sequence>
<dbReference type="GO" id="GO:0042147">
    <property type="term" value="P:retrograde transport, endosome to Golgi"/>
    <property type="evidence" value="ECO:0007669"/>
    <property type="project" value="TreeGrafter"/>
</dbReference>
<dbReference type="PANTHER" id="PTHR13847:SF185">
    <property type="entry name" value="FAD DEPENDENT OXIDOREDUCTASE SUPERFAMILY (AFU_ORTHOLOGUE AFUA_3G02360)"/>
    <property type="match status" value="1"/>
</dbReference>
<dbReference type="Gene3D" id="3.50.50.60">
    <property type="entry name" value="FAD/NAD(P)-binding domain"/>
    <property type="match status" value="1"/>
</dbReference>
<name>A0AAN9YCS4_9PEZI</name>
<keyword evidence="2" id="KW-0472">Membrane</keyword>
<comment type="caution">
    <text evidence="4">The sequence shown here is derived from an EMBL/GenBank/DDBJ whole genome shotgun (WGS) entry which is preliminary data.</text>
</comment>
<organism evidence="4 5">
    <name type="scientific">Cytospora paraplurivora</name>
    <dbReference type="NCBI Taxonomy" id="2898453"/>
    <lineage>
        <taxon>Eukaryota</taxon>
        <taxon>Fungi</taxon>
        <taxon>Dikarya</taxon>
        <taxon>Ascomycota</taxon>
        <taxon>Pezizomycotina</taxon>
        <taxon>Sordariomycetes</taxon>
        <taxon>Sordariomycetidae</taxon>
        <taxon>Diaporthales</taxon>
        <taxon>Cytosporaceae</taxon>
        <taxon>Cytospora</taxon>
    </lineage>
</organism>
<dbReference type="Gene3D" id="3.30.9.10">
    <property type="entry name" value="D-Amino Acid Oxidase, subunit A, domain 2"/>
    <property type="match status" value="1"/>
</dbReference>
<dbReference type="Proteomes" id="UP001320245">
    <property type="component" value="Unassembled WGS sequence"/>
</dbReference>
<evidence type="ECO:0000256" key="2">
    <source>
        <dbReference type="SAM" id="Phobius"/>
    </source>
</evidence>
<feature type="region of interest" description="Disordered" evidence="1">
    <location>
        <begin position="135"/>
        <end position="170"/>
    </location>
</feature>